<accession>A0A069QIZ4</accession>
<comment type="caution">
    <text evidence="1">The sequence shown here is derived from an EMBL/GenBank/DDBJ whole genome shotgun (WGS) entry which is preliminary data.</text>
</comment>
<sequence length="46" mass="5277">MNRKAGLANCFAYRKHTSLGCGIIRFEISRDAKSIYYTNYRVAFGL</sequence>
<dbReference type="Proteomes" id="UP000027442">
    <property type="component" value="Unassembled WGS sequence"/>
</dbReference>
<reference evidence="1 2" key="1">
    <citation type="submission" date="2013-08" db="EMBL/GenBank/DDBJ databases">
        <authorList>
            <person name="Weinstock G."/>
            <person name="Sodergren E."/>
            <person name="Wylie T."/>
            <person name="Fulton L."/>
            <person name="Fulton R."/>
            <person name="Fronick C."/>
            <person name="O'Laughlin M."/>
            <person name="Godfrey J."/>
            <person name="Miner T."/>
            <person name="Herter B."/>
            <person name="Appelbaum E."/>
            <person name="Cordes M."/>
            <person name="Lek S."/>
            <person name="Wollam A."/>
            <person name="Pepin K.H."/>
            <person name="Palsikar V.B."/>
            <person name="Mitreva M."/>
            <person name="Wilson R.K."/>
        </authorList>
    </citation>
    <scope>NUCLEOTIDE SEQUENCE [LARGE SCALE GENOMIC DNA]</scope>
    <source>
        <strain evidence="1 2">ATCC 15930</strain>
    </source>
</reference>
<dbReference type="EMBL" id="JNGW01000044">
    <property type="protein sequence ID" value="KDR52790.1"/>
    <property type="molecule type" value="Genomic_DNA"/>
</dbReference>
<gene>
    <name evidence="1" type="ORF">HMPREF1991_01094</name>
</gene>
<dbReference type="AlphaFoldDB" id="A0A069QIZ4"/>
<keyword evidence="2" id="KW-1185">Reference proteome</keyword>
<organism evidence="1 2">
    <name type="scientific">Hoylesella loescheii DSM 19665 = JCM 12249 = ATCC 15930</name>
    <dbReference type="NCBI Taxonomy" id="1122985"/>
    <lineage>
        <taxon>Bacteria</taxon>
        <taxon>Pseudomonadati</taxon>
        <taxon>Bacteroidota</taxon>
        <taxon>Bacteroidia</taxon>
        <taxon>Bacteroidales</taxon>
        <taxon>Prevotellaceae</taxon>
        <taxon>Hoylesella</taxon>
    </lineage>
</organism>
<dbReference type="PATRIC" id="fig|1122985.7.peg.1136"/>
<proteinExistence type="predicted"/>
<evidence type="ECO:0000313" key="2">
    <source>
        <dbReference type="Proteomes" id="UP000027442"/>
    </source>
</evidence>
<protein>
    <submittedName>
        <fullName evidence="1">Uncharacterized protein</fullName>
    </submittedName>
</protein>
<evidence type="ECO:0000313" key="1">
    <source>
        <dbReference type="EMBL" id="KDR52790.1"/>
    </source>
</evidence>
<name>A0A069QIZ4_HOYLO</name>
<dbReference type="HOGENOM" id="CLU_3187553_0_0_10"/>